<dbReference type="RefSeq" id="WP_111479304.1">
    <property type="nucleotide sequence ID" value="NZ_QHKM01000005.1"/>
</dbReference>
<gene>
    <name evidence="2" type="ORF">DLM85_16925</name>
</gene>
<dbReference type="EMBL" id="QHKM01000005">
    <property type="protein sequence ID" value="RAK65219.1"/>
    <property type="molecule type" value="Genomic_DNA"/>
</dbReference>
<accession>A0A328BEQ6</accession>
<name>A0A328BEQ6_9BACT</name>
<comment type="caution">
    <text evidence="2">The sequence shown here is derived from an EMBL/GenBank/DDBJ whole genome shotgun (WGS) entry which is preliminary data.</text>
</comment>
<keyword evidence="3" id="KW-1185">Reference proteome</keyword>
<feature type="compositionally biased region" description="Polar residues" evidence="1">
    <location>
        <begin position="41"/>
        <end position="53"/>
    </location>
</feature>
<proteinExistence type="predicted"/>
<organism evidence="2 3">
    <name type="scientific">Hymenobacter edaphi</name>
    <dbReference type="NCBI Taxonomy" id="2211146"/>
    <lineage>
        <taxon>Bacteria</taxon>
        <taxon>Pseudomonadati</taxon>
        <taxon>Bacteroidota</taxon>
        <taxon>Cytophagia</taxon>
        <taxon>Cytophagales</taxon>
        <taxon>Hymenobacteraceae</taxon>
        <taxon>Hymenobacter</taxon>
    </lineage>
</organism>
<protein>
    <submittedName>
        <fullName evidence="2">Uncharacterized protein</fullName>
    </submittedName>
</protein>
<dbReference type="AlphaFoldDB" id="A0A328BEQ6"/>
<reference evidence="3" key="1">
    <citation type="submission" date="2018-05" db="EMBL/GenBank/DDBJ databases">
        <authorList>
            <person name="Nie L."/>
        </authorList>
    </citation>
    <scope>NUCLEOTIDE SEQUENCE [LARGE SCALE GENOMIC DNA]</scope>
    <source>
        <strain evidence="3">NL</strain>
    </source>
</reference>
<sequence>MNDESSFRQNPDEFHGLGAEDNAENLRRGQQAAQQHPEAGQTGQPSAGHTNAPNYGEFGHPEGAAPTAQPEGFQPRYGQEMPPQVDDTHHGDDRFRHSGTRNWATDEPANPHQAKPGEWSDTDA</sequence>
<dbReference type="Proteomes" id="UP000248553">
    <property type="component" value="Unassembled WGS sequence"/>
</dbReference>
<dbReference type="OrthoDB" id="882474at2"/>
<evidence type="ECO:0000256" key="1">
    <source>
        <dbReference type="SAM" id="MobiDB-lite"/>
    </source>
</evidence>
<feature type="compositionally biased region" description="Basic and acidic residues" evidence="1">
    <location>
        <begin position="86"/>
        <end position="96"/>
    </location>
</feature>
<evidence type="ECO:0000313" key="3">
    <source>
        <dbReference type="Proteomes" id="UP000248553"/>
    </source>
</evidence>
<feature type="region of interest" description="Disordered" evidence="1">
    <location>
        <begin position="1"/>
        <end position="124"/>
    </location>
</feature>
<evidence type="ECO:0000313" key="2">
    <source>
        <dbReference type="EMBL" id="RAK65219.1"/>
    </source>
</evidence>